<evidence type="ECO:0000256" key="1">
    <source>
        <dbReference type="ARBA" id="ARBA00001947"/>
    </source>
</evidence>
<name>A0A9D1A6A4_9FIRM</name>
<evidence type="ECO:0000313" key="7">
    <source>
        <dbReference type="Proteomes" id="UP000824250"/>
    </source>
</evidence>
<comment type="caution">
    <text evidence="6">The sequence shown here is derived from an EMBL/GenBank/DDBJ whole genome shotgun (WGS) entry which is preliminary data.</text>
</comment>
<evidence type="ECO:0000313" key="6">
    <source>
        <dbReference type="EMBL" id="HIR05785.1"/>
    </source>
</evidence>
<protein>
    <submittedName>
        <fullName evidence="6">Creatininase family protein</fullName>
    </submittedName>
</protein>
<reference evidence="6" key="2">
    <citation type="journal article" date="2021" name="PeerJ">
        <title>Extensive microbial diversity within the chicken gut microbiome revealed by metagenomics and culture.</title>
        <authorList>
            <person name="Gilroy R."/>
            <person name="Ravi A."/>
            <person name="Getino M."/>
            <person name="Pursley I."/>
            <person name="Horton D.L."/>
            <person name="Alikhan N.F."/>
            <person name="Baker D."/>
            <person name="Gharbi K."/>
            <person name="Hall N."/>
            <person name="Watson M."/>
            <person name="Adriaenssens E.M."/>
            <person name="Foster-Nyarko E."/>
            <person name="Jarju S."/>
            <person name="Secka A."/>
            <person name="Antonio M."/>
            <person name="Oren A."/>
            <person name="Chaudhuri R.R."/>
            <person name="La Ragione R."/>
            <person name="Hildebrand F."/>
            <person name="Pallen M.J."/>
        </authorList>
    </citation>
    <scope>NUCLEOTIDE SEQUENCE</scope>
    <source>
        <strain evidence="6">CHK180-2868</strain>
    </source>
</reference>
<dbReference type="AlphaFoldDB" id="A0A9D1A6A4"/>
<accession>A0A9D1A6A4</accession>
<dbReference type="Pfam" id="PF02633">
    <property type="entry name" value="Creatininase"/>
    <property type="match status" value="1"/>
</dbReference>
<evidence type="ECO:0000256" key="4">
    <source>
        <dbReference type="ARBA" id="ARBA00022833"/>
    </source>
</evidence>
<reference evidence="6" key="1">
    <citation type="submission" date="2020-10" db="EMBL/GenBank/DDBJ databases">
        <authorList>
            <person name="Gilroy R."/>
        </authorList>
    </citation>
    <scope>NUCLEOTIDE SEQUENCE</scope>
    <source>
        <strain evidence="6">CHK180-2868</strain>
    </source>
</reference>
<dbReference type="GO" id="GO:0046872">
    <property type="term" value="F:metal ion binding"/>
    <property type="evidence" value="ECO:0007669"/>
    <property type="project" value="UniProtKB-KW"/>
</dbReference>
<dbReference type="InterPro" id="IPR003785">
    <property type="entry name" value="Creatininase/forma_Hydrolase"/>
</dbReference>
<dbReference type="PANTHER" id="PTHR35005">
    <property type="entry name" value="3-DEHYDRO-SCYLLO-INOSOSE HYDROLASE"/>
    <property type="match status" value="1"/>
</dbReference>
<dbReference type="PANTHER" id="PTHR35005:SF1">
    <property type="entry name" value="2-AMINO-5-FORMYLAMINO-6-RIBOSYLAMINOPYRIMIDIN-4(3H)-ONE 5'-MONOPHOSPHATE DEFORMYLASE"/>
    <property type="match status" value="1"/>
</dbReference>
<evidence type="ECO:0000256" key="2">
    <source>
        <dbReference type="ARBA" id="ARBA00022723"/>
    </source>
</evidence>
<keyword evidence="2" id="KW-0479">Metal-binding</keyword>
<keyword evidence="3" id="KW-0378">Hydrolase</keyword>
<sequence length="248" mass="27403">MKETNWIKLMSTSEFAERKKSCDTVIIPVGATEGYGPHLPMGSDILVAQKIAELVSNEVNAMIGPSIEVGESYSLGGFPGTICITPETWTAFFHDVVESLVKWGFKNFMIINGHAGNVPLIGHVSRAMQDQYGIKCAQIDWWRFTQAKGVGILENSGWMAHGHASECGTSVLLYLYPEYVEMKHVDKAEPAREGFTRDSDIITYVPFHLTAPKALLGDATIGNAQKGEELVNKCVARIVEYMHQEFSC</sequence>
<organism evidence="6 7">
    <name type="scientific">Candidatus Copromonas faecavium</name>
    <name type="common">nom. illeg.</name>
    <dbReference type="NCBI Taxonomy" id="2840740"/>
    <lineage>
        <taxon>Bacteria</taxon>
        <taxon>Bacillati</taxon>
        <taxon>Bacillota</taxon>
        <taxon>Clostridia</taxon>
        <taxon>Lachnospirales</taxon>
        <taxon>Lachnospiraceae</taxon>
        <taxon>Candidatus Copromonas (nom. illeg.)</taxon>
    </lineage>
</organism>
<evidence type="ECO:0000256" key="5">
    <source>
        <dbReference type="ARBA" id="ARBA00024029"/>
    </source>
</evidence>
<dbReference type="Gene3D" id="3.40.50.10310">
    <property type="entry name" value="Creatininase"/>
    <property type="match status" value="1"/>
</dbReference>
<gene>
    <name evidence="6" type="ORF">IAB28_07445</name>
</gene>
<evidence type="ECO:0000256" key="3">
    <source>
        <dbReference type="ARBA" id="ARBA00022801"/>
    </source>
</evidence>
<dbReference type="EMBL" id="DVGC01000041">
    <property type="protein sequence ID" value="HIR05785.1"/>
    <property type="molecule type" value="Genomic_DNA"/>
</dbReference>
<dbReference type="SUPFAM" id="SSF102215">
    <property type="entry name" value="Creatininase"/>
    <property type="match status" value="1"/>
</dbReference>
<proteinExistence type="inferred from homology"/>
<dbReference type="Proteomes" id="UP000824250">
    <property type="component" value="Unassembled WGS sequence"/>
</dbReference>
<comment type="similarity">
    <text evidence="5">Belongs to the creatininase superfamily.</text>
</comment>
<dbReference type="GO" id="GO:0009231">
    <property type="term" value="P:riboflavin biosynthetic process"/>
    <property type="evidence" value="ECO:0007669"/>
    <property type="project" value="TreeGrafter"/>
</dbReference>
<comment type="cofactor">
    <cofactor evidence="1">
        <name>Zn(2+)</name>
        <dbReference type="ChEBI" id="CHEBI:29105"/>
    </cofactor>
</comment>
<keyword evidence="4" id="KW-0862">Zinc</keyword>
<dbReference type="GO" id="GO:0016811">
    <property type="term" value="F:hydrolase activity, acting on carbon-nitrogen (but not peptide) bonds, in linear amides"/>
    <property type="evidence" value="ECO:0007669"/>
    <property type="project" value="TreeGrafter"/>
</dbReference>
<dbReference type="InterPro" id="IPR024087">
    <property type="entry name" value="Creatininase-like_sf"/>
</dbReference>